<dbReference type="InterPro" id="IPR001173">
    <property type="entry name" value="Glyco_trans_2-like"/>
</dbReference>
<comment type="caution">
    <text evidence="2">The sequence shown here is derived from an EMBL/GenBank/DDBJ whole genome shotgun (WGS) entry which is preliminary data.</text>
</comment>
<feature type="domain" description="Glycosyltransferase 2-like" evidence="1">
    <location>
        <begin position="4"/>
        <end position="113"/>
    </location>
</feature>
<dbReference type="PANTHER" id="PTHR22916:SF3">
    <property type="entry name" value="UDP-GLCNAC:BETAGAL BETA-1,3-N-ACETYLGLUCOSAMINYLTRANSFERASE-LIKE PROTEIN 1"/>
    <property type="match status" value="1"/>
</dbReference>
<protein>
    <submittedName>
        <fullName evidence="2">Glycosyltransferase</fullName>
    </submittedName>
</protein>
<evidence type="ECO:0000313" key="3">
    <source>
        <dbReference type="Proteomes" id="UP000532121"/>
    </source>
</evidence>
<dbReference type="GO" id="GO:0016758">
    <property type="term" value="F:hexosyltransferase activity"/>
    <property type="evidence" value="ECO:0007669"/>
    <property type="project" value="UniProtKB-ARBA"/>
</dbReference>
<dbReference type="EMBL" id="JABASA010000026">
    <property type="protein sequence ID" value="NMD49887.1"/>
    <property type="molecule type" value="Genomic_DNA"/>
</dbReference>
<evidence type="ECO:0000313" key="2">
    <source>
        <dbReference type="EMBL" id="NMD49887.1"/>
    </source>
</evidence>
<organism evidence="2 3">
    <name type="scientific">Streptococcus ratti</name>
    <dbReference type="NCBI Taxonomy" id="1341"/>
    <lineage>
        <taxon>Bacteria</taxon>
        <taxon>Bacillati</taxon>
        <taxon>Bacillota</taxon>
        <taxon>Bacilli</taxon>
        <taxon>Lactobacillales</taxon>
        <taxon>Streptococcaceae</taxon>
        <taxon>Streptococcus</taxon>
    </lineage>
</organism>
<dbReference type="AlphaFoldDB" id="A0A7X9QHT3"/>
<dbReference type="Proteomes" id="UP000532121">
    <property type="component" value="Unassembled WGS sequence"/>
</dbReference>
<dbReference type="SUPFAM" id="SSF53448">
    <property type="entry name" value="Nucleotide-diphospho-sugar transferases"/>
    <property type="match status" value="1"/>
</dbReference>
<evidence type="ECO:0000259" key="1">
    <source>
        <dbReference type="Pfam" id="PF00535"/>
    </source>
</evidence>
<dbReference type="Pfam" id="PF00535">
    <property type="entry name" value="Glycos_transf_2"/>
    <property type="match status" value="1"/>
</dbReference>
<dbReference type="InterPro" id="IPR029044">
    <property type="entry name" value="Nucleotide-diphossugar_trans"/>
</dbReference>
<name>A0A7X9QHT3_STRRT</name>
<dbReference type="PANTHER" id="PTHR22916">
    <property type="entry name" value="GLYCOSYLTRANSFERASE"/>
    <property type="match status" value="1"/>
</dbReference>
<dbReference type="Gene3D" id="3.90.550.10">
    <property type="entry name" value="Spore Coat Polysaccharide Biosynthesis Protein SpsA, Chain A"/>
    <property type="match status" value="1"/>
</dbReference>
<dbReference type="RefSeq" id="WP_193523993.1">
    <property type="nucleotide sequence ID" value="NZ_JABASA010000026.1"/>
</dbReference>
<gene>
    <name evidence="2" type="ORF">HHO37_09485</name>
</gene>
<proteinExistence type="predicted"/>
<accession>A0A7X9QHT3</accession>
<reference evidence="2 3" key="1">
    <citation type="submission" date="2020-04" db="EMBL/GenBank/DDBJ databases">
        <title>MicrobeNet Type strains.</title>
        <authorList>
            <person name="Nicholson A.C."/>
        </authorList>
    </citation>
    <scope>NUCLEOTIDE SEQUENCE [LARGE SCALE GENOMIC DNA]</scope>
    <source>
        <strain evidence="2 3">DSM 22768</strain>
    </source>
</reference>
<sequence length="464" mass="54245">MKVSIICTNFNKGDWIAEAIESFLAQQTDFPFEIIVVDDASSDHSVEIMRQYGERYPDKIRLFFNETNKGITRTWLDICKEAKGQYIARCDGDDYWTDKLKLQKQVELLETSPESKWSNTDFDMVNSKGEVTQKDVLKNGIIPFMDSYEKMLALKGMTMASTWLVETELMLEVNSQINSDAVDDTFNIQLELFRRTKLAFLEDSTTVYRMDAESDSRTKDSTKIRERFDKLLATQLEYIAKYPDSDYKKILEFLLPQHNEFEKALAQTGENSWDNQQITIYLDRGSEQPFSEEDCLHFPLEHSGSLQLSFAEDVQKIRIDLSEIPSYYRKVSLINTQSDTELLPAWTNAKVVDEAYYFVAPDPQIIYEIPQQKGRDFQLTYEWFNADRPNQPDFVANGLAEDLAAARAELKEVLSYKHQYQKIASERDQYRQQLNEMTNRYNAVIHSRRWTIPTKIINLFRRKK</sequence>